<keyword evidence="4" id="KW-1185">Reference proteome</keyword>
<gene>
    <name evidence="3" type="ORF">HUJ06_024882</name>
</gene>
<evidence type="ECO:0000256" key="2">
    <source>
        <dbReference type="SAM" id="Phobius"/>
    </source>
</evidence>
<dbReference type="EMBL" id="DUZY01000001">
    <property type="protein sequence ID" value="DAD23419.1"/>
    <property type="molecule type" value="Genomic_DNA"/>
</dbReference>
<dbReference type="InterPro" id="IPR027949">
    <property type="entry name" value="Chloroplast_duf"/>
</dbReference>
<reference evidence="3 4" key="1">
    <citation type="journal article" date="2020" name="Mol. Biol. Evol.">
        <title>Distinct Expression and Methylation Patterns for Genes with Different Fates following a Single Whole-Genome Duplication in Flowering Plants.</title>
        <authorList>
            <person name="Shi T."/>
            <person name="Rahmani R.S."/>
            <person name="Gugger P.F."/>
            <person name="Wang M."/>
            <person name="Li H."/>
            <person name="Zhang Y."/>
            <person name="Li Z."/>
            <person name="Wang Q."/>
            <person name="Van de Peer Y."/>
            <person name="Marchal K."/>
            <person name="Chen J."/>
        </authorList>
    </citation>
    <scope>NUCLEOTIDE SEQUENCE [LARGE SCALE GENOMIC DNA]</scope>
    <source>
        <tissue evidence="3">Leaf</tissue>
    </source>
</reference>
<feature type="transmembrane region" description="Helical" evidence="2">
    <location>
        <begin position="331"/>
        <end position="351"/>
    </location>
</feature>
<keyword evidence="2" id="KW-1133">Transmembrane helix</keyword>
<feature type="region of interest" description="Disordered" evidence="1">
    <location>
        <begin position="1"/>
        <end position="22"/>
    </location>
</feature>
<organism evidence="3 4">
    <name type="scientific">Nelumbo nucifera</name>
    <name type="common">Sacred lotus</name>
    <dbReference type="NCBI Taxonomy" id="4432"/>
    <lineage>
        <taxon>Eukaryota</taxon>
        <taxon>Viridiplantae</taxon>
        <taxon>Streptophyta</taxon>
        <taxon>Embryophyta</taxon>
        <taxon>Tracheophyta</taxon>
        <taxon>Spermatophyta</taxon>
        <taxon>Magnoliopsida</taxon>
        <taxon>Proteales</taxon>
        <taxon>Nelumbonaceae</taxon>
        <taxon>Nelumbo</taxon>
    </lineage>
</organism>
<dbReference type="Pfam" id="PF14476">
    <property type="entry name" value="Chloroplast_duf"/>
    <property type="match status" value="1"/>
</dbReference>
<sequence length="432" mass="47402">MEALGSSSLVRSSFRSSPRRQRRIQATLQAPKTPSNFLSLPKHPAGDLVEELNMRTGYTARTSTQIETWPFIPIVHTTTTSTTATRDDEGISSSNSALISELYAIMEAVADRAEMHANIEEQRNNWNHLLLTSINTMTMAAATMTRLAATSGMGAPLVGLKLSSTLLYLGATGLLLVMNKIQPSQLAEEQRNAARLFKQLHGQIRTTLALGTPTPMDVRDAMEKVLALDKAYPLPLLGAMLDKFPESVEPAVWWPQQRQRGPGGNVERNGWTKKLEEEMKQIVGVLKRKDSAEYLRLANVALKMNWILAITGPLLTALGAIGSAFVGSPNATWAVLLGVTAGALASVVNTLEHGGQVGMVFEMYRSSAGFFRLMEESVEATLRERVEKRENGELFEIKVALQLGRSLSELRDLETSIYQVWEEPIGGQVENG</sequence>
<dbReference type="PANTHER" id="PTHR33358">
    <property type="entry name" value="F-BOX PROTEIN WITH A DOMAIN PROTEIN"/>
    <property type="match status" value="1"/>
</dbReference>
<name>A0A822XWD3_NELNU</name>
<evidence type="ECO:0000313" key="3">
    <source>
        <dbReference type="EMBL" id="DAD23419.1"/>
    </source>
</evidence>
<feature type="transmembrane region" description="Helical" evidence="2">
    <location>
        <begin position="306"/>
        <end position="325"/>
    </location>
</feature>
<accession>A0A822XWD3</accession>
<evidence type="ECO:0000313" key="4">
    <source>
        <dbReference type="Proteomes" id="UP000607653"/>
    </source>
</evidence>
<dbReference type="AlphaFoldDB" id="A0A822XWD3"/>
<keyword evidence="2" id="KW-0812">Transmembrane</keyword>
<dbReference type="PANTHER" id="PTHR33358:SF12">
    <property type="entry name" value="F-BOX PROTEIN WITH A DOMAIN PROTEIN"/>
    <property type="match status" value="1"/>
</dbReference>
<evidence type="ECO:0000256" key="1">
    <source>
        <dbReference type="SAM" id="MobiDB-lite"/>
    </source>
</evidence>
<comment type="caution">
    <text evidence="3">The sequence shown here is derived from an EMBL/GenBank/DDBJ whole genome shotgun (WGS) entry which is preliminary data.</text>
</comment>
<dbReference type="Proteomes" id="UP000607653">
    <property type="component" value="Unassembled WGS sequence"/>
</dbReference>
<proteinExistence type="predicted"/>
<protein>
    <submittedName>
        <fullName evidence="3">Uncharacterized protein</fullName>
    </submittedName>
</protein>
<feature type="compositionally biased region" description="Low complexity" evidence="1">
    <location>
        <begin position="1"/>
        <end position="16"/>
    </location>
</feature>
<keyword evidence="2" id="KW-0472">Membrane</keyword>